<organism evidence="8 9">
    <name type="scientific">Nezara viridula</name>
    <name type="common">Southern green stink bug</name>
    <name type="synonym">Cimex viridulus</name>
    <dbReference type="NCBI Taxonomy" id="85310"/>
    <lineage>
        <taxon>Eukaryota</taxon>
        <taxon>Metazoa</taxon>
        <taxon>Ecdysozoa</taxon>
        <taxon>Arthropoda</taxon>
        <taxon>Hexapoda</taxon>
        <taxon>Insecta</taxon>
        <taxon>Pterygota</taxon>
        <taxon>Neoptera</taxon>
        <taxon>Paraneoptera</taxon>
        <taxon>Hemiptera</taxon>
        <taxon>Heteroptera</taxon>
        <taxon>Panheteroptera</taxon>
        <taxon>Pentatomomorpha</taxon>
        <taxon>Pentatomoidea</taxon>
        <taxon>Pentatomidae</taxon>
        <taxon>Pentatominae</taxon>
        <taxon>Nezara</taxon>
    </lineage>
</organism>
<keyword evidence="2" id="KW-0813">Transport</keyword>
<feature type="transmembrane region" description="Helical" evidence="6">
    <location>
        <begin position="153"/>
        <end position="172"/>
    </location>
</feature>
<evidence type="ECO:0000256" key="4">
    <source>
        <dbReference type="ARBA" id="ARBA00022989"/>
    </source>
</evidence>
<dbReference type="PANTHER" id="PTHR23511">
    <property type="entry name" value="SYNAPTIC VESICLE GLYCOPROTEIN 2"/>
    <property type="match status" value="1"/>
</dbReference>
<evidence type="ECO:0000313" key="9">
    <source>
        <dbReference type="Proteomes" id="UP001152798"/>
    </source>
</evidence>
<evidence type="ECO:0000313" key="8">
    <source>
        <dbReference type="EMBL" id="CAH1407021.1"/>
    </source>
</evidence>
<dbReference type="PROSITE" id="PS50850">
    <property type="entry name" value="MFS"/>
    <property type="match status" value="1"/>
</dbReference>
<dbReference type="InterPro" id="IPR011701">
    <property type="entry name" value="MFS"/>
</dbReference>
<feature type="transmembrane region" description="Helical" evidence="6">
    <location>
        <begin position="217"/>
        <end position="237"/>
    </location>
</feature>
<dbReference type="InterPro" id="IPR036259">
    <property type="entry name" value="MFS_trans_sf"/>
</dbReference>
<dbReference type="Gene3D" id="1.20.1250.20">
    <property type="entry name" value="MFS general substrate transporter like domains"/>
    <property type="match status" value="1"/>
</dbReference>
<proteinExistence type="predicted"/>
<evidence type="ECO:0000259" key="7">
    <source>
        <dbReference type="PROSITE" id="PS50850"/>
    </source>
</evidence>
<evidence type="ECO:0000256" key="3">
    <source>
        <dbReference type="ARBA" id="ARBA00022692"/>
    </source>
</evidence>
<dbReference type="SUPFAM" id="SSF103473">
    <property type="entry name" value="MFS general substrate transporter"/>
    <property type="match status" value="1"/>
</dbReference>
<keyword evidence="4 6" id="KW-1133">Transmembrane helix</keyword>
<gene>
    <name evidence="8" type="ORF">NEZAVI_LOCUS14840</name>
</gene>
<keyword evidence="9" id="KW-1185">Reference proteome</keyword>
<feature type="transmembrane region" description="Helical" evidence="6">
    <location>
        <begin position="486"/>
        <end position="505"/>
    </location>
</feature>
<feature type="transmembrane region" description="Helical" evidence="6">
    <location>
        <begin position="399"/>
        <end position="419"/>
    </location>
</feature>
<feature type="transmembrane region" description="Helical" evidence="6">
    <location>
        <begin position="184"/>
        <end position="205"/>
    </location>
</feature>
<dbReference type="GO" id="GO:0022857">
    <property type="term" value="F:transmembrane transporter activity"/>
    <property type="evidence" value="ECO:0007669"/>
    <property type="project" value="InterPro"/>
</dbReference>
<keyword evidence="3 6" id="KW-0812">Transmembrane</keyword>
<dbReference type="PANTHER" id="PTHR23511:SF36">
    <property type="entry name" value="EG:BACR7A4.13 PROTEIN-RELATED"/>
    <property type="match status" value="1"/>
</dbReference>
<dbReference type="GO" id="GO:0016020">
    <property type="term" value="C:membrane"/>
    <property type="evidence" value="ECO:0007669"/>
    <property type="project" value="UniProtKB-SubCell"/>
</dbReference>
<reference evidence="8" key="1">
    <citation type="submission" date="2022-01" db="EMBL/GenBank/DDBJ databases">
        <authorList>
            <person name="King R."/>
        </authorList>
    </citation>
    <scope>NUCLEOTIDE SEQUENCE</scope>
</reference>
<feature type="domain" description="Major facilitator superfamily (MFS) profile" evidence="7">
    <location>
        <begin position="55"/>
        <end position="510"/>
    </location>
</feature>
<dbReference type="InterPro" id="IPR020846">
    <property type="entry name" value="MFS_dom"/>
</dbReference>
<feature type="transmembrane region" description="Helical" evidence="6">
    <location>
        <begin position="303"/>
        <end position="324"/>
    </location>
</feature>
<dbReference type="OrthoDB" id="3936150at2759"/>
<accession>A0A9P0MX64</accession>
<dbReference type="AlphaFoldDB" id="A0A9P0MX64"/>
<keyword evidence="5 6" id="KW-0472">Membrane</keyword>
<sequence length="538" mass="59215">MDIVEERRHSQNGIFVISNADVEVVQQGAKDNTDDEADLETALTESGFGKFNILLLLLSFPASCTANFETGSMSYVIPAASKDLGLTPKDKAMLQSACFAGMISSGLFWGFLSDALGRKKLLVIGFLADGILNVLAGAFPILSLMIVFKFLSGFMFCGPFSIFTTYVSEVFLKKRRNIAVLSMGTYSAIGQIAQAGLAMLIIPAQVPSYIPFKSWQLFQMVCALPPLITAIGCIFFVESPKFLIDKGNHEKALKVCQTIYSINTGNPPNTYPIKKLKYKNAKSKNRSNYSKFMNGMDIFKPPFINKAVIIFFIHTGAVGLNNILRLWLPEIFSLVSSSNLDPKEGLCPLLQEGNLARANLTSEALKNEDVYFKMMLVNAGCLFGHICFLLLVTVVGKKIMELGCVIVAGISSFIIPLISAEYVTILASISLTLYNISIFCNINIMVEIFPTRMRATSVSVLMLFARIGTFSLNFLIANLIYNYCEYLFYGFTIYSLVMAALILIIPQKPIEEKVVNTLKQNGATGLNVLPSNTRSSML</sequence>
<feature type="transmembrane region" description="Helical" evidence="6">
    <location>
        <begin position="121"/>
        <end position="147"/>
    </location>
</feature>
<protein>
    <recommendedName>
        <fullName evidence="7">Major facilitator superfamily (MFS) profile domain-containing protein</fullName>
    </recommendedName>
</protein>
<evidence type="ECO:0000256" key="5">
    <source>
        <dbReference type="ARBA" id="ARBA00023136"/>
    </source>
</evidence>
<evidence type="ECO:0000256" key="6">
    <source>
        <dbReference type="SAM" id="Phobius"/>
    </source>
</evidence>
<feature type="transmembrane region" description="Helical" evidence="6">
    <location>
        <begin position="425"/>
        <end position="446"/>
    </location>
</feature>
<dbReference type="Proteomes" id="UP001152798">
    <property type="component" value="Chromosome 7"/>
</dbReference>
<name>A0A9P0MX64_NEZVI</name>
<evidence type="ECO:0000256" key="1">
    <source>
        <dbReference type="ARBA" id="ARBA00004141"/>
    </source>
</evidence>
<dbReference type="Pfam" id="PF07690">
    <property type="entry name" value="MFS_1"/>
    <property type="match status" value="1"/>
</dbReference>
<dbReference type="EMBL" id="OV725083">
    <property type="protein sequence ID" value="CAH1407021.1"/>
    <property type="molecule type" value="Genomic_DNA"/>
</dbReference>
<feature type="transmembrane region" description="Helical" evidence="6">
    <location>
        <begin position="458"/>
        <end position="480"/>
    </location>
</feature>
<comment type="subcellular location">
    <subcellularLocation>
        <location evidence="1">Membrane</location>
        <topology evidence="1">Multi-pass membrane protein</topology>
    </subcellularLocation>
</comment>
<feature type="transmembrane region" description="Helical" evidence="6">
    <location>
        <begin position="370"/>
        <end position="392"/>
    </location>
</feature>
<evidence type="ECO:0000256" key="2">
    <source>
        <dbReference type="ARBA" id="ARBA00022448"/>
    </source>
</evidence>
<feature type="transmembrane region" description="Helical" evidence="6">
    <location>
        <begin position="92"/>
        <end position="112"/>
    </location>
</feature>